<proteinExistence type="predicted"/>
<evidence type="ECO:0000313" key="2">
    <source>
        <dbReference type="Proteomes" id="UP000030403"/>
    </source>
</evidence>
<dbReference type="Proteomes" id="UP000030403">
    <property type="component" value="Unassembled WGS sequence"/>
</dbReference>
<protein>
    <submittedName>
        <fullName evidence="1">Uncharacterized protein</fullName>
    </submittedName>
</protein>
<dbReference type="RefSeq" id="WP_154657280.1">
    <property type="nucleotide sequence ID" value="NZ_AULJ01000001.1"/>
</dbReference>
<name>A0A0A5GL67_9BACI</name>
<keyword evidence="2" id="KW-1185">Reference proteome</keyword>
<accession>A0A0A5GL67</accession>
<dbReference type="AlphaFoldDB" id="A0A0A5GL67"/>
<organism evidence="1 2">
    <name type="scientific">Pontibacillus marinus BH030004 = DSM 16465</name>
    <dbReference type="NCBI Taxonomy" id="1385511"/>
    <lineage>
        <taxon>Bacteria</taxon>
        <taxon>Bacillati</taxon>
        <taxon>Bacillota</taxon>
        <taxon>Bacilli</taxon>
        <taxon>Bacillales</taxon>
        <taxon>Bacillaceae</taxon>
        <taxon>Pontibacillus</taxon>
    </lineage>
</organism>
<sequence length="54" mass="6243">MEQLKACLDNLWANVIDDMDIDVFNHKITFTTKAIDNGTITNYQLTFEEVSSFK</sequence>
<comment type="caution">
    <text evidence="1">The sequence shown here is derived from an EMBL/GenBank/DDBJ whole genome shotgun (WGS) entry which is preliminary data.</text>
</comment>
<reference evidence="1 2" key="1">
    <citation type="submission" date="2013-08" db="EMBL/GenBank/DDBJ databases">
        <authorList>
            <person name="Huang J."/>
            <person name="Wang G."/>
        </authorList>
    </citation>
    <scope>NUCLEOTIDE SEQUENCE [LARGE SCALE GENOMIC DNA]</scope>
    <source>
        <strain evidence="1 2">BH030004</strain>
    </source>
</reference>
<dbReference type="Pfam" id="PF24711">
    <property type="entry name" value="YxiG"/>
    <property type="match status" value="1"/>
</dbReference>
<evidence type="ECO:0000313" key="1">
    <source>
        <dbReference type="EMBL" id="KGX91910.1"/>
    </source>
</evidence>
<dbReference type="OrthoDB" id="1953602at2"/>
<dbReference type="STRING" id="1385511.GCA_000425225_00062"/>
<dbReference type="EMBL" id="AVPF01000001">
    <property type="protein sequence ID" value="KGX91910.1"/>
    <property type="molecule type" value="Genomic_DNA"/>
</dbReference>
<dbReference type="InterPro" id="IPR057808">
    <property type="entry name" value="YxiG"/>
</dbReference>
<gene>
    <name evidence="1" type="ORF">N783_00970</name>
</gene>